<reference evidence="2" key="1">
    <citation type="journal article" date="2019" name="Int. J. Syst. Evol. Microbiol.">
        <title>The Global Catalogue of Microorganisms (GCM) 10K type strain sequencing project: providing services to taxonomists for standard genome sequencing and annotation.</title>
        <authorList>
            <consortium name="The Broad Institute Genomics Platform"/>
            <consortium name="The Broad Institute Genome Sequencing Center for Infectious Disease"/>
            <person name="Wu L."/>
            <person name="Ma J."/>
        </authorList>
    </citation>
    <scope>NUCLEOTIDE SEQUENCE [LARGE SCALE GENOMIC DNA]</scope>
    <source>
        <strain evidence="2">JCM 12165</strain>
    </source>
</reference>
<protein>
    <recommendedName>
        <fullName evidence="3">General stress protein 17M-like domain-containing protein</fullName>
    </recommendedName>
</protein>
<organism evidence="1 2">
    <name type="scientific">Bacillus daqingensis</name>
    <dbReference type="NCBI Taxonomy" id="872396"/>
    <lineage>
        <taxon>Bacteria</taxon>
        <taxon>Bacillati</taxon>
        <taxon>Bacillota</taxon>
        <taxon>Bacilli</taxon>
        <taxon>Bacillales</taxon>
        <taxon>Bacillaceae</taxon>
        <taxon>Bacillus</taxon>
    </lineage>
</organism>
<keyword evidence="2" id="KW-1185">Reference proteome</keyword>
<dbReference type="EMBL" id="JBHSGK010000013">
    <property type="protein sequence ID" value="MFC4737709.1"/>
    <property type="molecule type" value="Genomic_DNA"/>
</dbReference>
<gene>
    <name evidence="1" type="ORF">ACFO4L_13980</name>
</gene>
<name>A0ABV9P084_9BACI</name>
<accession>A0ABV9P084</accession>
<dbReference type="RefSeq" id="WP_377910297.1">
    <property type="nucleotide sequence ID" value="NZ_JBHSGK010000013.1"/>
</dbReference>
<proteinExistence type="predicted"/>
<evidence type="ECO:0008006" key="3">
    <source>
        <dbReference type="Google" id="ProtNLM"/>
    </source>
</evidence>
<sequence length="117" mass="12792">MTIKMSVYFQNENDAESLSASLKKFGINNERVERVPEDGSKEIVVIPAAGISGGSATGQGGHPGIFQSLSNLRETMTADHGSHADYVLEFEAPEENKQDIIDEIKQTEGYVTKEMTE</sequence>
<evidence type="ECO:0000313" key="2">
    <source>
        <dbReference type="Proteomes" id="UP001595896"/>
    </source>
</evidence>
<evidence type="ECO:0000313" key="1">
    <source>
        <dbReference type="EMBL" id="MFC4737709.1"/>
    </source>
</evidence>
<dbReference type="Proteomes" id="UP001595896">
    <property type="component" value="Unassembled WGS sequence"/>
</dbReference>
<comment type="caution">
    <text evidence="1">The sequence shown here is derived from an EMBL/GenBank/DDBJ whole genome shotgun (WGS) entry which is preliminary data.</text>
</comment>